<evidence type="ECO:0000256" key="1">
    <source>
        <dbReference type="ARBA" id="ARBA00022450"/>
    </source>
</evidence>
<feature type="non-terminal residue" evidence="8">
    <location>
        <position position="1"/>
    </location>
</feature>
<proteinExistence type="predicted"/>
<dbReference type="Pfam" id="PF22953">
    <property type="entry name" value="SpnB_Rossmann"/>
    <property type="match status" value="1"/>
</dbReference>
<name>A0A1C5JNS2_9ACTN</name>
<dbReference type="GO" id="GO:0004312">
    <property type="term" value="F:fatty acid synthase activity"/>
    <property type="evidence" value="ECO:0007669"/>
    <property type="project" value="TreeGrafter"/>
</dbReference>
<reference evidence="9" key="1">
    <citation type="submission" date="2016-06" db="EMBL/GenBank/DDBJ databases">
        <authorList>
            <person name="Varghese N."/>
        </authorList>
    </citation>
    <scope>NUCLEOTIDE SEQUENCE [LARGE SCALE GENOMIC DNA]</scope>
    <source>
        <strain evidence="9">DSM 43171</strain>
    </source>
</reference>
<dbReference type="InterPro" id="IPR020807">
    <property type="entry name" value="PKS_DH"/>
</dbReference>
<dbReference type="InterPro" id="IPR049900">
    <property type="entry name" value="PKS_mFAS_DH"/>
</dbReference>
<dbReference type="Proteomes" id="UP000199408">
    <property type="component" value="Unassembled WGS sequence"/>
</dbReference>
<gene>
    <name evidence="8" type="ORF">GA0070560_1581</name>
</gene>
<evidence type="ECO:0000259" key="6">
    <source>
        <dbReference type="PROSITE" id="PS52004"/>
    </source>
</evidence>
<feature type="active site" description="Proton acceptor; for dehydratase activity" evidence="4">
    <location>
        <position position="82"/>
    </location>
</feature>
<dbReference type="InterPro" id="IPR014030">
    <property type="entry name" value="Ketoacyl_synth_N"/>
</dbReference>
<dbReference type="InterPro" id="IPR049551">
    <property type="entry name" value="PKS_DH_C"/>
</dbReference>
<dbReference type="Pfam" id="PF21089">
    <property type="entry name" value="PKS_DH_N"/>
    <property type="match status" value="1"/>
</dbReference>
<dbReference type="SMART" id="SM01294">
    <property type="entry name" value="PKS_PP_betabranch"/>
    <property type="match status" value="1"/>
</dbReference>
<keyword evidence="1" id="KW-0596">Phosphopantetheine</keyword>
<dbReference type="SUPFAM" id="SSF47336">
    <property type="entry name" value="ACP-like"/>
    <property type="match status" value="1"/>
</dbReference>
<dbReference type="Pfam" id="PF08659">
    <property type="entry name" value="KR"/>
    <property type="match status" value="1"/>
</dbReference>
<feature type="domain" description="Carrier" evidence="5">
    <location>
        <begin position="729"/>
        <end position="804"/>
    </location>
</feature>
<dbReference type="InterPro" id="IPR018201">
    <property type="entry name" value="Ketoacyl_synth_AS"/>
</dbReference>
<evidence type="ECO:0000259" key="7">
    <source>
        <dbReference type="PROSITE" id="PS52019"/>
    </source>
</evidence>
<dbReference type="Pfam" id="PF00550">
    <property type="entry name" value="PP-binding"/>
    <property type="match status" value="1"/>
</dbReference>
<dbReference type="PANTHER" id="PTHR43775">
    <property type="entry name" value="FATTY ACID SYNTHASE"/>
    <property type="match status" value="1"/>
</dbReference>
<evidence type="ECO:0000313" key="8">
    <source>
        <dbReference type="EMBL" id="SCG72244.1"/>
    </source>
</evidence>
<dbReference type="InterPro" id="IPR042104">
    <property type="entry name" value="PKS_dehydratase_sf"/>
</dbReference>
<keyword evidence="9" id="KW-1185">Reference proteome</keyword>
<dbReference type="SMART" id="SM00822">
    <property type="entry name" value="PKS_KR"/>
    <property type="match status" value="1"/>
</dbReference>
<dbReference type="STRING" id="47864.GA0070560_1581"/>
<evidence type="ECO:0000259" key="5">
    <source>
        <dbReference type="PROSITE" id="PS50075"/>
    </source>
</evidence>
<evidence type="ECO:0000256" key="2">
    <source>
        <dbReference type="ARBA" id="ARBA00022553"/>
    </source>
</evidence>
<dbReference type="InterPro" id="IPR013968">
    <property type="entry name" value="PKS_KR"/>
</dbReference>
<keyword evidence="2" id="KW-0597">Phosphoprotein</keyword>
<evidence type="ECO:0000256" key="3">
    <source>
        <dbReference type="ARBA" id="ARBA00022679"/>
    </source>
</evidence>
<dbReference type="InterPro" id="IPR020841">
    <property type="entry name" value="PKS_Beta-ketoAc_synthase_dom"/>
</dbReference>
<dbReference type="PANTHER" id="PTHR43775:SF51">
    <property type="entry name" value="INACTIVE PHENOLPHTHIOCEROL SYNTHESIS POLYKETIDE SYNTHASE TYPE I PKS1-RELATED"/>
    <property type="match status" value="1"/>
</dbReference>
<evidence type="ECO:0000256" key="4">
    <source>
        <dbReference type="PROSITE-ProRule" id="PRU01363"/>
    </source>
</evidence>
<dbReference type="PROSITE" id="PS00012">
    <property type="entry name" value="PHOSPHOPANTETHEINE"/>
    <property type="match status" value="1"/>
</dbReference>
<dbReference type="InterPro" id="IPR036736">
    <property type="entry name" value="ACP-like_sf"/>
</dbReference>
<dbReference type="Gene3D" id="3.10.129.110">
    <property type="entry name" value="Polyketide synthase dehydratase"/>
    <property type="match status" value="1"/>
</dbReference>
<dbReference type="GO" id="GO:0006633">
    <property type="term" value="P:fatty acid biosynthetic process"/>
    <property type="evidence" value="ECO:0007669"/>
    <property type="project" value="InterPro"/>
</dbReference>
<organism evidence="8 9">
    <name type="scientific">Micromonospora halophytica</name>
    <dbReference type="NCBI Taxonomy" id="47864"/>
    <lineage>
        <taxon>Bacteria</taxon>
        <taxon>Bacillati</taxon>
        <taxon>Actinomycetota</taxon>
        <taxon>Actinomycetes</taxon>
        <taxon>Micromonosporales</taxon>
        <taxon>Micromonosporaceae</taxon>
        <taxon>Micromonospora</taxon>
    </lineage>
</organism>
<dbReference type="Gene3D" id="3.40.50.720">
    <property type="entry name" value="NAD(P)-binding Rossmann-like Domain"/>
    <property type="match status" value="1"/>
</dbReference>
<dbReference type="InterPro" id="IPR016039">
    <property type="entry name" value="Thiolase-like"/>
</dbReference>
<dbReference type="Pfam" id="PF14765">
    <property type="entry name" value="PS-DH"/>
    <property type="match status" value="1"/>
</dbReference>
<dbReference type="CDD" id="cd08956">
    <property type="entry name" value="KR_3_FAS_SDR_x"/>
    <property type="match status" value="1"/>
</dbReference>
<dbReference type="InterPro" id="IPR055123">
    <property type="entry name" value="SpnB-like_Rossmann"/>
</dbReference>
<dbReference type="SUPFAM" id="SSF53901">
    <property type="entry name" value="Thiolase-like"/>
    <property type="match status" value="1"/>
</dbReference>
<feature type="domain" description="PKS/mFAS DH" evidence="7">
    <location>
        <begin position="50"/>
        <end position="315"/>
    </location>
</feature>
<dbReference type="GO" id="GO:0031177">
    <property type="term" value="F:phosphopantetheine binding"/>
    <property type="evidence" value="ECO:0007669"/>
    <property type="project" value="InterPro"/>
</dbReference>
<dbReference type="InterPro" id="IPR006162">
    <property type="entry name" value="Ppantetheine_attach_site"/>
</dbReference>
<dbReference type="AlphaFoldDB" id="A0A1C5JNS2"/>
<dbReference type="EMBL" id="FMDN01000058">
    <property type="protein sequence ID" value="SCG72244.1"/>
    <property type="molecule type" value="Genomic_DNA"/>
</dbReference>
<evidence type="ECO:0000313" key="9">
    <source>
        <dbReference type="Proteomes" id="UP000199408"/>
    </source>
</evidence>
<dbReference type="Gene3D" id="1.10.1200.10">
    <property type="entry name" value="ACP-like"/>
    <property type="match status" value="1"/>
</dbReference>
<dbReference type="SUPFAM" id="SSF51735">
    <property type="entry name" value="NAD(P)-binding Rossmann-fold domains"/>
    <property type="match status" value="2"/>
</dbReference>
<feature type="region of interest" description="N-terminal hotdog fold" evidence="4">
    <location>
        <begin position="50"/>
        <end position="170"/>
    </location>
</feature>
<keyword evidence="3" id="KW-0808">Transferase</keyword>
<dbReference type="InterPro" id="IPR020806">
    <property type="entry name" value="PKS_PP-bd"/>
</dbReference>
<dbReference type="SMART" id="SM00825">
    <property type="entry name" value="PKS_KS"/>
    <property type="match status" value="1"/>
</dbReference>
<feature type="domain" description="Ketosynthase family 3 (KS3)" evidence="6">
    <location>
        <begin position="821"/>
        <end position="1014"/>
    </location>
</feature>
<dbReference type="PROSITE" id="PS50075">
    <property type="entry name" value="CARRIER"/>
    <property type="match status" value="1"/>
</dbReference>
<dbReference type="CDD" id="cd00833">
    <property type="entry name" value="PKS"/>
    <property type="match status" value="1"/>
</dbReference>
<dbReference type="PROSITE" id="PS00606">
    <property type="entry name" value="KS3_1"/>
    <property type="match status" value="1"/>
</dbReference>
<feature type="active site" description="Proton donor; for dehydratase activity" evidence="4">
    <location>
        <position position="241"/>
    </location>
</feature>
<dbReference type="GO" id="GO:0004315">
    <property type="term" value="F:3-oxoacyl-[acyl-carrier-protein] synthase activity"/>
    <property type="evidence" value="ECO:0007669"/>
    <property type="project" value="InterPro"/>
</dbReference>
<dbReference type="InterPro" id="IPR057326">
    <property type="entry name" value="KR_dom"/>
</dbReference>
<dbReference type="Pfam" id="PF00109">
    <property type="entry name" value="ketoacyl-synt"/>
    <property type="match status" value="1"/>
</dbReference>
<feature type="region of interest" description="C-terminal hotdog fold" evidence="4">
    <location>
        <begin position="183"/>
        <end position="315"/>
    </location>
</feature>
<dbReference type="InterPro" id="IPR049552">
    <property type="entry name" value="PKS_DH_N"/>
</dbReference>
<dbReference type="Gene3D" id="3.30.70.3290">
    <property type="match status" value="1"/>
</dbReference>
<accession>A0A1C5JNS2</accession>
<feature type="non-terminal residue" evidence="8">
    <location>
        <position position="1014"/>
    </location>
</feature>
<dbReference type="FunFam" id="1.10.1200.10:FF:000007">
    <property type="entry name" value="Probable polyketide synthase pks17"/>
    <property type="match status" value="1"/>
</dbReference>
<dbReference type="PROSITE" id="PS52004">
    <property type="entry name" value="KS3_2"/>
    <property type="match status" value="1"/>
</dbReference>
<dbReference type="Gene3D" id="3.40.47.10">
    <property type="match status" value="1"/>
</dbReference>
<dbReference type="InterPro" id="IPR050091">
    <property type="entry name" value="PKS_NRPS_Biosynth_Enz"/>
</dbReference>
<dbReference type="InterPro" id="IPR036291">
    <property type="entry name" value="NAD(P)-bd_dom_sf"/>
</dbReference>
<dbReference type="PROSITE" id="PS52019">
    <property type="entry name" value="PKS_MFAS_DH"/>
    <property type="match status" value="1"/>
</dbReference>
<protein>
    <submittedName>
        <fullName evidence="8">Phosphopantetheine attachment site</fullName>
    </submittedName>
</protein>
<dbReference type="SMART" id="SM00823">
    <property type="entry name" value="PKS_PP"/>
    <property type="match status" value="1"/>
</dbReference>
<dbReference type="SMART" id="SM00826">
    <property type="entry name" value="PKS_DH"/>
    <property type="match status" value="1"/>
</dbReference>
<dbReference type="InterPro" id="IPR009081">
    <property type="entry name" value="PP-bd_ACP"/>
</dbReference>
<sequence length="1014" mass="105391">GAPIDWAAVLPAGHPADLPTYPFQRRRYWLRDGDSRPGDVTAAGLEPTEHPLVGAAVALPQSGGLLLTGRLSAAAQPWLADHVVRSAPLVPGTVFVELALRAAQATGHSRVRELTLEAPLTLPADGGASVQVAVDGDANGARAFTVHVRQPDGEWARHASGILDGTGRPEAQAVLASWPPTGAVPEDLDDFYDRLAAAGFDYGPSFRNVRAVWRHGDDRYAEVALDGIPGDGFGIHPALLDAALHALGAEPGRSGRLPFGWQGVTLAATGASTLRVRLTPAAPDAVAVTATDETARPVLSVDALTFREVSDEQLAAYRRSDLFRLEWIPVAAPAATGALYQVLRRGEASDPATVVAESLEAIRGWLAEDRPAEERLVVLTRGAAGPGDITDPAGSAVWGLVRSVQAEHPDRVVLADTDDEGALALAVATGEPQIAVRAGRPLVPRLVRERAEVVRTPWRADGTVLVTGGTGALGVAIARHLVGTYGVRKLLLVSRSGRADAVEELTALGASVTVVAGDVSDRETLARLLDDHPVTAVVHAAGIVDDGLLETMTAERVAAVLAPKAAAAWHLHELTRDRDLDAFVLFSSAAGTLGAAGQANYAAANAFLDGLARHRRAAGLPATSIAWGRWDLGGGMAGALADADVARMGRAGVGGFTLDEGLRAFDAAMAGSDPAPVALRLDLGLLGRHTAVPPPLRGLVRPAARPAATVDDTGLRARMIELEPAEQQAVVLDIVRRDAATVLGFASAEAVGADRVFRDLGFDSLMAVELRNALAAATGLRLPATLVFDYPSPAVLAEHLAGLLVGALETATPSAATTAAGEPIAIVGMACRYPGGVRSPEDLWELVLGGADGITGFPADRGWDVGDLYDPDPDRAGRSTTRFGGFLHDAGDFDAEFFGISPAEALAMDPQQRLLLETSWEVFERAGLDPTSLRGSRTGVFAGAMYHDYGSRGAQVPAELEGLLASGSAGSVITGRVAYTFGLEGPAVTVDTACSSSLVALHLAAQSLRSGECD</sequence>